<feature type="transmembrane region" description="Helical" evidence="1">
    <location>
        <begin position="134"/>
        <end position="156"/>
    </location>
</feature>
<protein>
    <recommendedName>
        <fullName evidence="4">DUF2937 family protein</fullName>
    </recommendedName>
</protein>
<dbReference type="Pfam" id="PF11157">
    <property type="entry name" value="DUF2937"/>
    <property type="match status" value="1"/>
</dbReference>
<reference evidence="2 3" key="1">
    <citation type="submission" date="2018-05" db="EMBL/GenBank/DDBJ databases">
        <title>Freshwater and sediment microbial communities from various areas in North America, analyzing microbe dynamics in response to fracking.</title>
        <authorList>
            <person name="Lamendella R."/>
        </authorList>
    </citation>
    <scope>NUCLEOTIDE SEQUENCE [LARGE SCALE GENOMIC DNA]</scope>
    <source>
        <strain evidence="2 3">125B1</strain>
    </source>
</reference>
<accession>A0A317QAH9</accession>
<gene>
    <name evidence="2" type="ORF">DET45_10266</name>
</gene>
<comment type="caution">
    <text evidence="2">The sequence shown here is derived from an EMBL/GenBank/DDBJ whole genome shotgun (WGS) entry which is preliminary data.</text>
</comment>
<keyword evidence="1" id="KW-0472">Membrane</keyword>
<sequence>MLRRYFSLLLALAAALVGVQIPNFVTQYQQRIDAQYTEAMIYYREYQAIADTYLNGDMQALLAAHENSDNDIFKAEAVPLRTLIERVELLSYEQQQLQRPLPVQVWFIATQANSQIRQDTWRMYSYNVPMTTTAVVTALVSAVLTLLLWDTCWGLLRWGWRRIRHTNKGRRVTP</sequence>
<keyword evidence="3" id="KW-1185">Reference proteome</keyword>
<proteinExistence type="predicted"/>
<dbReference type="InterPro" id="IPR022584">
    <property type="entry name" value="DUF2937"/>
</dbReference>
<keyword evidence="1" id="KW-1133">Transmembrane helix</keyword>
<keyword evidence="1" id="KW-0812">Transmembrane</keyword>
<dbReference type="OrthoDB" id="7021410at2"/>
<dbReference type="AlphaFoldDB" id="A0A317QAH9"/>
<evidence type="ECO:0000256" key="1">
    <source>
        <dbReference type="SAM" id="Phobius"/>
    </source>
</evidence>
<dbReference type="RefSeq" id="WP_110075016.1">
    <property type="nucleotide sequence ID" value="NZ_QGTT01000002.1"/>
</dbReference>
<name>A0A317QAH9_9GAMM</name>
<dbReference type="Proteomes" id="UP000246964">
    <property type="component" value="Unassembled WGS sequence"/>
</dbReference>
<organism evidence="2 3">
    <name type="scientific">Pseudidiomarina maritima</name>
    <dbReference type="NCBI Taxonomy" id="519453"/>
    <lineage>
        <taxon>Bacteria</taxon>
        <taxon>Pseudomonadati</taxon>
        <taxon>Pseudomonadota</taxon>
        <taxon>Gammaproteobacteria</taxon>
        <taxon>Alteromonadales</taxon>
        <taxon>Idiomarinaceae</taxon>
        <taxon>Pseudidiomarina</taxon>
    </lineage>
</organism>
<evidence type="ECO:0008006" key="4">
    <source>
        <dbReference type="Google" id="ProtNLM"/>
    </source>
</evidence>
<dbReference type="EMBL" id="QGTT01000002">
    <property type="protein sequence ID" value="PWW15068.1"/>
    <property type="molecule type" value="Genomic_DNA"/>
</dbReference>
<evidence type="ECO:0000313" key="3">
    <source>
        <dbReference type="Proteomes" id="UP000246964"/>
    </source>
</evidence>
<evidence type="ECO:0000313" key="2">
    <source>
        <dbReference type="EMBL" id="PWW15068.1"/>
    </source>
</evidence>